<comment type="cofactor">
    <cofactor evidence="7">
        <name>[2Fe-2S] cluster</name>
        <dbReference type="ChEBI" id="CHEBI:190135"/>
    </cofactor>
</comment>
<dbReference type="Gene3D" id="1.10.10.1100">
    <property type="entry name" value="BFD-like [2Fe-2S]-binding domain"/>
    <property type="match status" value="1"/>
</dbReference>
<comment type="caution">
    <text evidence="11">The sequence shown here is derived from an EMBL/GenBank/DDBJ whole genome shotgun (WGS) entry which is preliminary data.</text>
</comment>
<dbReference type="InterPro" id="IPR041854">
    <property type="entry name" value="BFD-like_2Fe2S-bd_dom_sf"/>
</dbReference>
<keyword evidence="12" id="KW-1185">Reference proteome</keyword>
<keyword evidence="2" id="KW-0001">2Fe-2S</keyword>
<comment type="similarity">
    <text evidence="9">Belongs to the Bfd family.</text>
</comment>
<dbReference type="RefSeq" id="WP_138319574.1">
    <property type="nucleotide sequence ID" value="NZ_VCBC01000007.1"/>
</dbReference>
<dbReference type="GO" id="GO:0051537">
    <property type="term" value="F:2 iron, 2 sulfur cluster binding"/>
    <property type="evidence" value="ECO:0007669"/>
    <property type="project" value="UniProtKB-KW"/>
</dbReference>
<evidence type="ECO:0000313" key="11">
    <source>
        <dbReference type="EMBL" id="TLU65271.1"/>
    </source>
</evidence>
<proteinExistence type="inferred from homology"/>
<keyword evidence="3" id="KW-0479">Metal-binding</keyword>
<evidence type="ECO:0000256" key="7">
    <source>
        <dbReference type="ARBA" id="ARBA00034078"/>
    </source>
</evidence>
<accession>A0A5R9IPS7</accession>
<feature type="domain" description="BFD-like [2Fe-2S]-binding" evidence="10">
    <location>
        <begin position="2"/>
        <end position="51"/>
    </location>
</feature>
<gene>
    <name evidence="11" type="ORF">FE810_08225</name>
</gene>
<dbReference type="PANTHER" id="PTHR37424:SF1">
    <property type="entry name" value="BACTERIOFERRITIN-ASSOCIATED FERREDOXIN"/>
    <property type="match status" value="1"/>
</dbReference>
<keyword evidence="5" id="KW-0408">Iron</keyword>
<dbReference type="InterPro" id="IPR007419">
    <property type="entry name" value="BFD-like_2Fe2S-bd_dom"/>
</dbReference>
<dbReference type="OrthoDB" id="9815350at2"/>
<keyword evidence="6" id="KW-0411">Iron-sulfur</keyword>
<evidence type="ECO:0000256" key="9">
    <source>
        <dbReference type="ARBA" id="ARBA00046332"/>
    </source>
</evidence>
<dbReference type="Pfam" id="PF04324">
    <property type="entry name" value="Fer2_BFD"/>
    <property type="match status" value="1"/>
</dbReference>
<evidence type="ECO:0000313" key="12">
    <source>
        <dbReference type="Proteomes" id="UP000307790"/>
    </source>
</evidence>
<protein>
    <recommendedName>
        <fullName evidence="8">Bacterioferritin-associated ferredoxin</fullName>
    </recommendedName>
</protein>
<dbReference type="Proteomes" id="UP000307790">
    <property type="component" value="Unassembled WGS sequence"/>
</dbReference>
<name>A0A5R9IPS7_9GAMM</name>
<sequence length="64" mass="6775">MYVCICHGITEQQIKESTLEGASSMRCLRTQLAVASSCGKCSPVAKMVLDESLLALAEEAQAVA</sequence>
<dbReference type="GO" id="GO:0046872">
    <property type="term" value="F:metal ion binding"/>
    <property type="evidence" value="ECO:0007669"/>
    <property type="project" value="UniProtKB-KW"/>
</dbReference>
<organism evidence="11 12">
    <name type="scientific">Thalassotalea litorea</name>
    <dbReference type="NCBI Taxonomy" id="2020715"/>
    <lineage>
        <taxon>Bacteria</taxon>
        <taxon>Pseudomonadati</taxon>
        <taxon>Pseudomonadota</taxon>
        <taxon>Gammaproteobacteria</taxon>
        <taxon>Alteromonadales</taxon>
        <taxon>Colwelliaceae</taxon>
        <taxon>Thalassotalea</taxon>
    </lineage>
</organism>
<evidence type="ECO:0000256" key="3">
    <source>
        <dbReference type="ARBA" id="ARBA00022723"/>
    </source>
</evidence>
<evidence type="ECO:0000256" key="4">
    <source>
        <dbReference type="ARBA" id="ARBA00022982"/>
    </source>
</evidence>
<dbReference type="InterPro" id="IPR052371">
    <property type="entry name" value="BFD-associated_ferredoxin"/>
</dbReference>
<evidence type="ECO:0000259" key="10">
    <source>
        <dbReference type="Pfam" id="PF04324"/>
    </source>
</evidence>
<evidence type="ECO:0000256" key="5">
    <source>
        <dbReference type="ARBA" id="ARBA00023004"/>
    </source>
</evidence>
<evidence type="ECO:0000256" key="8">
    <source>
        <dbReference type="ARBA" id="ARBA00039386"/>
    </source>
</evidence>
<keyword evidence="4" id="KW-0249">Electron transport</keyword>
<dbReference type="AlphaFoldDB" id="A0A5R9IPS7"/>
<keyword evidence="1" id="KW-0813">Transport</keyword>
<evidence type="ECO:0000256" key="6">
    <source>
        <dbReference type="ARBA" id="ARBA00023014"/>
    </source>
</evidence>
<dbReference type="PANTHER" id="PTHR37424">
    <property type="entry name" value="BACTERIOFERRITIN-ASSOCIATED FERREDOXIN"/>
    <property type="match status" value="1"/>
</dbReference>
<reference evidence="11 12" key="1">
    <citation type="submission" date="2019-05" db="EMBL/GenBank/DDBJ databases">
        <title>Genome sequences of Thalassotalea litorea 1K03283.</title>
        <authorList>
            <person name="Zhang D."/>
        </authorList>
    </citation>
    <scope>NUCLEOTIDE SEQUENCE [LARGE SCALE GENOMIC DNA]</scope>
    <source>
        <strain evidence="11 12">MCCC 1K03283</strain>
    </source>
</reference>
<evidence type="ECO:0000256" key="2">
    <source>
        <dbReference type="ARBA" id="ARBA00022714"/>
    </source>
</evidence>
<evidence type="ECO:0000256" key="1">
    <source>
        <dbReference type="ARBA" id="ARBA00022448"/>
    </source>
</evidence>
<dbReference type="EMBL" id="VCBC01000007">
    <property type="protein sequence ID" value="TLU65271.1"/>
    <property type="molecule type" value="Genomic_DNA"/>
</dbReference>